<gene>
    <name evidence="3" type="ORF">SAMN05216167_101785</name>
</gene>
<dbReference type="SUPFAM" id="SSF53383">
    <property type="entry name" value="PLP-dependent transferases"/>
    <property type="match status" value="1"/>
</dbReference>
<dbReference type="InterPro" id="IPR000192">
    <property type="entry name" value="Aminotrans_V_dom"/>
</dbReference>
<dbReference type="Gene3D" id="3.90.1150.10">
    <property type="entry name" value="Aspartate Aminotransferase, domain 1"/>
    <property type="match status" value="1"/>
</dbReference>
<dbReference type="PROSITE" id="PS51318">
    <property type="entry name" value="TAT"/>
    <property type="match status" value="1"/>
</dbReference>
<dbReference type="Gene3D" id="3.40.640.10">
    <property type="entry name" value="Type I PLP-dependent aspartate aminotransferase-like (Major domain)"/>
    <property type="match status" value="1"/>
</dbReference>
<keyword evidence="3" id="KW-0456">Lyase</keyword>
<dbReference type="InterPro" id="IPR006311">
    <property type="entry name" value="TAT_signal"/>
</dbReference>
<dbReference type="OrthoDB" id="9804366at2"/>
<reference evidence="3 4" key="1">
    <citation type="submission" date="2016-10" db="EMBL/GenBank/DDBJ databases">
        <authorList>
            <person name="de Groot N.N."/>
        </authorList>
    </citation>
    <scope>NUCLEOTIDE SEQUENCE [LARGE SCALE GENOMIC DNA]</scope>
    <source>
        <strain evidence="3 4">DSM 26130</strain>
    </source>
</reference>
<dbReference type="Proteomes" id="UP000198598">
    <property type="component" value="Unassembled WGS sequence"/>
</dbReference>
<dbReference type="InterPro" id="IPR015422">
    <property type="entry name" value="PyrdxlP-dep_Trfase_small"/>
</dbReference>
<keyword evidence="1" id="KW-0663">Pyridoxal phosphate</keyword>
<accession>A0A1I1I0A7</accession>
<dbReference type="STRING" id="662367.SAMN05216167_101785"/>
<dbReference type="PANTHER" id="PTHR43092">
    <property type="entry name" value="L-CYSTEINE DESULFHYDRASE"/>
    <property type="match status" value="1"/>
</dbReference>
<evidence type="ECO:0000313" key="4">
    <source>
        <dbReference type="Proteomes" id="UP000198598"/>
    </source>
</evidence>
<organism evidence="3 4">
    <name type="scientific">Spirosoma endophyticum</name>
    <dbReference type="NCBI Taxonomy" id="662367"/>
    <lineage>
        <taxon>Bacteria</taxon>
        <taxon>Pseudomonadati</taxon>
        <taxon>Bacteroidota</taxon>
        <taxon>Cytophagia</taxon>
        <taxon>Cytophagales</taxon>
        <taxon>Cytophagaceae</taxon>
        <taxon>Spirosoma</taxon>
    </lineage>
</organism>
<dbReference type="Pfam" id="PF00266">
    <property type="entry name" value="Aminotran_5"/>
    <property type="match status" value="1"/>
</dbReference>
<dbReference type="EMBL" id="FOLQ01000001">
    <property type="protein sequence ID" value="SFC27648.1"/>
    <property type="molecule type" value="Genomic_DNA"/>
</dbReference>
<dbReference type="PANTHER" id="PTHR43092:SF6">
    <property type="entry name" value="BLR1280 PROTEIN"/>
    <property type="match status" value="1"/>
</dbReference>
<evidence type="ECO:0000256" key="1">
    <source>
        <dbReference type="ARBA" id="ARBA00022898"/>
    </source>
</evidence>
<protein>
    <submittedName>
        <fullName evidence="3">Selenocysteine lyase/Cysteine desulfurase</fullName>
    </submittedName>
</protein>
<name>A0A1I1I0A7_9BACT</name>
<sequence length="439" mass="49310">MSTRRTFFRQTAAAATGALTLPQFLPETFARPVAFADAGLKSVTQWAQDEDFWSWVKSEYTVSPTLLNLNNGGVCPQPKVVQDAHIRFYQYCNEAPSYYMWRILDQGRESLREKLADLGGCSAEEIAINRNATEGLNTVIFGLNLKPGDEVVLTKQDYPNMLNAWKQREKRDGIKLVYLNLDLPSENEDSLVDQYVKAFTAKTKVVHVTHMINWIGQVMPVRKIADEAHKRGIEVIADGAHSFALFDFKIPDLGADYYATSLHKWLCAPFGSGMLYIRQNKIRNVWALLSNNEPDGPDIRKFESLGTRSFASEMAIGTAVDFHNSIGTARKFARAHYLKNYWMEKVKDLPGVKIHTSLKPEFAGAVALFSIDGMKTSEVDGLLLNKYKIHTTGIDWENIHGVRVTPHVYHSPKDLDRLVAAITAISEKQAVAGKQKKAE</sequence>
<keyword evidence="4" id="KW-1185">Reference proteome</keyword>
<proteinExistence type="predicted"/>
<dbReference type="RefSeq" id="WP_093823104.1">
    <property type="nucleotide sequence ID" value="NZ_FOLQ01000001.1"/>
</dbReference>
<dbReference type="InterPro" id="IPR015421">
    <property type="entry name" value="PyrdxlP-dep_Trfase_major"/>
</dbReference>
<dbReference type="InterPro" id="IPR015424">
    <property type="entry name" value="PyrdxlP-dep_Trfase"/>
</dbReference>
<dbReference type="AlphaFoldDB" id="A0A1I1I0A7"/>
<feature type="domain" description="Aminotransferase class V" evidence="2">
    <location>
        <begin position="71"/>
        <end position="391"/>
    </location>
</feature>
<evidence type="ECO:0000313" key="3">
    <source>
        <dbReference type="EMBL" id="SFC27648.1"/>
    </source>
</evidence>
<evidence type="ECO:0000259" key="2">
    <source>
        <dbReference type="Pfam" id="PF00266"/>
    </source>
</evidence>
<dbReference type="GO" id="GO:0016829">
    <property type="term" value="F:lyase activity"/>
    <property type="evidence" value="ECO:0007669"/>
    <property type="project" value="UniProtKB-KW"/>
</dbReference>